<proteinExistence type="predicted"/>
<organism evidence="3 4">
    <name type="scientific">Nocardioides humilatus</name>
    <dbReference type="NCBI Taxonomy" id="2607660"/>
    <lineage>
        <taxon>Bacteria</taxon>
        <taxon>Bacillati</taxon>
        <taxon>Actinomycetota</taxon>
        <taxon>Actinomycetes</taxon>
        <taxon>Propionibacteriales</taxon>
        <taxon>Nocardioidaceae</taxon>
        <taxon>Nocardioides</taxon>
    </lineage>
</organism>
<evidence type="ECO:0000256" key="1">
    <source>
        <dbReference type="SAM" id="MobiDB-lite"/>
    </source>
</evidence>
<name>A0A5B1LFU6_9ACTN</name>
<dbReference type="InterPro" id="IPR027417">
    <property type="entry name" value="P-loop_NTPase"/>
</dbReference>
<comment type="caution">
    <text evidence="3">The sequence shown here is derived from an EMBL/GenBank/DDBJ whole genome shotgun (WGS) entry which is preliminary data.</text>
</comment>
<dbReference type="Pfam" id="PF09848">
    <property type="entry name" value="SLFN-g3_helicase"/>
    <property type="match status" value="1"/>
</dbReference>
<dbReference type="InterPro" id="IPR018647">
    <property type="entry name" value="SLFN_3-like_DNA/RNA_helicase"/>
</dbReference>
<gene>
    <name evidence="3" type="ORF">F0U44_12245</name>
</gene>
<dbReference type="Proteomes" id="UP000325003">
    <property type="component" value="Unassembled WGS sequence"/>
</dbReference>
<dbReference type="AlphaFoldDB" id="A0A5B1LFU6"/>
<evidence type="ECO:0000313" key="4">
    <source>
        <dbReference type="Proteomes" id="UP000325003"/>
    </source>
</evidence>
<dbReference type="SUPFAM" id="SSF52540">
    <property type="entry name" value="P-loop containing nucleoside triphosphate hydrolases"/>
    <property type="match status" value="1"/>
</dbReference>
<feature type="domain" description="Schlafen group 3-like DNA/RNA helicase" evidence="2">
    <location>
        <begin position="238"/>
        <end position="595"/>
    </location>
</feature>
<feature type="region of interest" description="Disordered" evidence="1">
    <location>
        <begin position="619"/>
        <end position="638"/>
    </location>
</feature>
<dbReference type="EMBL" id="VUJV01000003">
    <property type="protein sequence ID" value="KAA1419214.1"/>
    <property type="molecule type" value="Genomic_DNA"/>
</dbReference>
<reference evidence="3 4" key="1">
    <citation type="submission" date="2019-09" db="EMBL/GenBank/DDBJ databases">
        <title>Nocardioides panacisoli sp. nov., isolated from the soil of a ginseng field.</title>
        <authorList>
            <person name="Cho C."/>
        </authorList>
    </citation>
    <scope>NUCLEOTIDE SEQUENCE [LARGE SCALE GENOMIC DNA]</scope>
    <source>
        <strain evidence="3 4">BN130099</strain>
    </source>
</reference>
<keyword evidence="4" id="KW-1185">Reference proteome</keyword>
<sequence>MEQREPWGWAGRVEEFLGCAAEVVLETLNRHLIALLGHPASASQREAWREEEAILREVLRSLANTRPAIMLWGLVLEYELHLEGGRRPDAVLHTGERLFVIEFKQAALATQAAIDQVNAYARDLGEYHKASHTLDVVPVLALTRASETSGGTHTAIVSPPQLGELLAAEEGGESETPHFESWLRSPYEPLPTLVEAARLIFAEQPLPRIRRAESAGIPEAVALLAEIAHEAERTSSRVLALVAGVPGAGKTLAGLQLVYDRLAQDRSAVFLSGNGPLVQVLRDALKNKHFVQDLHAFVTTFGTSTRPPQHHIIVFDEAQRAWDRGYMNWHGRGDGSEPDVLVQVGERLDGWCTLVGLVGDGQEIHSGEEAGLAQWAEAIRAYATDGWEIHAPPRMGDQFQGLDVIEHPELDLTVSLRSHRAETLHAWVADLLAGDFAAGSARAQEIDDSGFAMYVTRDLSAAKNYLSDRYGSTEGSRVGVLASSRTQRFLPPHGVDSSWPATKKVNFGHWYNRDAGEPRAGSNLDEVVTEFGCQGLELDMPLIAWGDDVRWMGSSWEVKVGRPRYRQEDPRQLRLNAYRVLLTRGRDGFVVFVPDDPLLDATHKALLAGGVRPLLPALAKAGQPARHSPDASSLSGRG</sequence>
<evidence type="ECO:0000313" key="3">
    <source>
        <dbReference type="EMBL" id="KAA1419214.1"/>
    </source>
</evidence>
<protein>
    <submittedName>
        <fullName evidence="3">DUF2075 domain-containing protein</fullName>
    </submittedName>
</protein>
<dbReference type="RefSeq" id="WP_149728549.1">
    <property type="nucleotide sequence ID" value="NZ_VUJV01000003.1"/>
</dbReference>
<accession>A0A5B1LFU6</accession>
<reference evidence="3 4" key="2">
    <citation type="submission" date="2019-09" db="EMBL/GenBank/DDBJ databases">
        <authorList>
            <person name="Jin C."/>
        </authorList>
    </citation>
    <scope>NUCLEOTIDE SEQUENCE [LARGE SCALE GENOMIC DNA]</scope>
    <source>
        <strain evidence="3 4">BN130099</strain>
    </source>
</reference>
<evidence type="ECO:0000259" key="2">
    <source>
        <dbReference type="Pfam" id="PF09848"/>
    </source>
</evidence>